<accession>A0A8B6DWM1</accession>
<name>A0A8B6DWM1_MYTGA</name>
<dbReference type="Pfam" id="PF10551">
    <property type="entry name" value="MULE"/>
    <property type="match status" value="1"/>
</dbReference>
<dbReference type="EMBL" id="UYJE01004052">
    <property type="protein sequence ID" value="VDI24627.1"/>
    <property type="molecule type" value="Genomic_DNA"/>
</dbReference>
<feature type="domain" description="MULE transposase" evidence="1">
    <location>
        <begin position="83"/>
        <end position="179"/>
    </location>
</feature>
<dbReference type="AlphaFoldDB" id="A0A8B6DWM1"/>
<protein>
    <recommendedName>
        <fullName evidence="1">MULE transposase domain-containing protein</fullName>
    </recommendedName>
</protein>
<dbReference type="InterPro" id="IPR018289">
    <property type="entry name" value="MULE_transposase_dom"/>
</dbReference>
<keyword evidence="3" id="KW-1185">Reference proteome</keyword>
<sequence>MDENHLRTNDLKNVALAIYRERRKDYPTLPKDKADIHEAVKEMKMETNKFENFLLINDVESGIIIFSCTANLECLCNDVPDVFVDGTFKCCPRYFFQMYTLHGCKDGNYVPLVYALLPGKSEECYTNMWNFIFQLCEQRNLVLKPQSIHIDFEQAMHNVILRMLPGSKIDCCRFHLGQNWWRKIQDLGLSTEYKEKTCEIGKWLSSFFGLPYLSPDQIEDCFVDDIMTESPTDSRCIKFADYVLETYISPESRYPPSFWAATPTANFKRTNNGPESFHAHFNEQFYSKHPNMFIYVDVVKKIQATTYIKIRSMDTPAAVRRWEKEKTDYLMEKHGMYLRGEISRHDYIKTVAYKFCARTDL</sequence>
<dbReference type="Proteomes" id="UP000596742">
    <property type="component" value="Unassembled WGS sequence"/>
</dbReference>
<proteinExistence type="predicted"/>
<reference evidence="2" key="1">
    <citation type="submission" date="2018-11" db="EMBL/GenBank/DDBJ databases">
        <authorList>
            <person name="Alioto T."/>
            <person name="Alioto T."/>
        </authorList>
    </citation>
    <scope>NUCLEOTIDE SEQUENCE</scope>
</reference>
<evidence type="ECO:0000259" key="1">
    <source>
        <dbReference type="Pfam" id="PF10551"/>
    </source>
</evidence>
<dbReference type="OrthoDB" id="6612379at2759"/>
<gene>
    <name evidence="2" type="ORF">MGAL_10B002505</name>
</gene>
<evidence type="ECO:0000313" key="2">
    <source>
        <dbReference type="EMBL" id="VDI24627.1"/>
    </source>
</evidence>
<evidence type="ECO:0000313" key="3">
    <source>
        <dbReference type="Proteomes" id="UP000596742"/>
    </source>
</evidence>
<organism evidence="2 3">
    <name type="scientific">Mytilus galloprovincialis</name>
    <name type="common">Mediterranean mussel</name>
    <dbReference type="NCBI Taxonomy" id="29158"/>
    <lineage>
        <taxon>Eukaryota</taxon>
        <taxon>Metazoa</taxon>
        <taxon>Spiralia</taxon>
        <taxon>Lophotrochozoa</taxon>
        <taxon>Mollusca</taxon>
        <taxon>Bivalvia</taxon>
        <taxon>Autobranchia</taxon>
        <taxon>Pteriomorphia</taxon>
        <taxon>Mytilida</taxon>
        <taxon>Mytiloidea</taxon>
        <taxon>Mytilidae</taxon>
        <taxon>Mytilinae</taxon>
        <taxon>Mytilus</taxon>
    </lineage>
</organism>
<comment type="caution">
    <text evidence="2">The sequence shown here is derived from an EMBL/GenBank/DDBJ whole genome shotgun (WGS) entry which is preliminary data.</text>
</comment>